<accession>A0AAE0B7D0</accession>
<feature type="domain" description="Reverse transcriptase zinc-binding" evidence="2">
    <location>
        <begin position="24"/>
        <end position="109"/>
    </location>
</feature>
<comment type="caution">
    <text evidence="3">The sequence shown here is derived from an EMBL/GenBank/DDBJ whole genome shotgun (WGS) entry which is preliminary data.</text>
</comment>
<protein>
    <recommendedName>
        <fullName evidence="2">Reverse transcriptase zinc-binding domain-containing protein</fullName>
    </recommendedName>
</protein>
<dbReference type="EMBL" id="JANJYJ010000001">
    <property type="protein sequence ID" value="KAK3230684.1"/>
    <property type="molecule type" value="Genomic_DNA"/>
</dbReference>
<keyword evidence="4" id="KW-1185">Reference proteome</keyword>
<keyword evidence="1" id="KW-1133">Transmembrane helix</keyword>
<evidence type="ECO:0000256" key="1">
    <source>
        <dbReference type="SAM" id="Phobius"/>
    </source>
</evidence>
<organism evidence="3 4">
    <name type="scientific">Dipteronia sinensis</name>
    <dbReference type="NCBI Taxonomy" id="43782"/>
    <lineage>
        <taxon>Eukaryota</taxon>
        <taxon>Viridiplantae</taxon>
        <taxon>Streptophyta</taxon>
        <taxon>Embryophyta</taxon>
        <taxon>Tracheophyta</taxon>
        <taxon>Spermatophyta</taxon>
        <taxon>Magnoliopsida</taxon>
        <taxon>eudicotyledons</taxon>
        <taxon>Gunneridae</taxon>
        <taxon>Pentapetalae</taxon>
        <taxon>rosids</taxon>
        <taxon>malvids</taxon>
        <taxon>Sapindales</taxon>
        <taxon>Sapindaceae</taxon>
        <taxon>Hippocastanoideae</taxon>
        <taxon>Acereae</taxon>
        <taxon>Dipteronia</taxon>
    </lineage>
</organism>
<evidence type="ECO:0000313" key="4">
    <source>
        <dbReference type="Proteomes" id="UP001281410"/>
    </source>
</evidence>
<proteinExistence type="predicted"/>
<feature type="transmembrane region" description="Helical" evidence="1">
    <location>
        <begin position="141"/>
        <end position="159"/>
    </location>
</feature>
<dbReference type="Pfam" id="PF13966">
    <property type="entry name" value="zf-RVT"/>
    <property type="match status" value="1"/>
</dbReference>
<sequence>MERVGNLRNSEDVLLWLPKKNGFFNPKSAWDVVRFRLPKFEWTKWVWHNCLPKKIVVCMWKAVFDFLSVDEKVRSVGVPIVSACNCCSIRGNEDLEHILNKGDFTTNLWRKVLAEVGVSFLSQPNWKERVQLWFNRVGRSSYLGTLIGLIPYLVIWRLWRRRCVATLEGKLESIFEVWLSIKH</sequence>
<evidence type="ECO:0000313" key="3">
    <source>
        <dbReference type="EMBL" id="KAK3230684.1"/>
    </source>
</evidence>
<keyword evidence="1" id="KW-0472">Membrane</keyword>
<evidence type="ECO:0000259" key="2">
    <source>
        <dbReference type="Pfam" id="PF13966"/>
    </source>
</evidence>
<name>A0AAE0B7D0_9ROSI</name>
<gene>
    <name evidence="3" type="ORF">Dsin_002565</name>
</gene>
<dbReference type="AlphaFoldDB" id="A0AAE0B7D0"/>
<dbReference type="InterPro" id="IPR026960">
    <property type="entry name" value="RVT-Znf"/>
</dbReference>
<keyword evidence="1" id="KW-0812">Transmembrane</keyword>
<reference evidence="3" key="1">
    <citation type="journal article" date="2023" name="Plant J.">
        <title>Genome sequences and population genomics provide insights into the demographic history, inbreeding, and mutation load of two 'living fossil' tree species of Dipteronia.</title>
        <authorList>
            <person name="Feng Y."/>
            <person name="Comes H.P."/>
            <person name="Chen J."/>
            <person name="Zhu S."/>
            <person name="Lu R."/>
            <person name="Zhang X."/>
            <person name="Li P."/>
            <person name="Qiu J."/>
            <person name="Olsen K.M."/>
            <person name="Qiu Y."/>
        </authorList>
    </citation>
    <scope>NUCLEOTIDE SEQUENCE</scope>
    <source>
        <strain evidence="3">NBL</strain>
    </source>
</reference>
<dbReference type="Proteomes" id="UP001281410">
    <property type="component" value="Unassembled WGS sequence"/>
</dbReference>